<accession>A0A4Y2W962</accession>
<proteinExistence type="predicted"/>
<reference evidence="1 2" key="1">
    <citation type="journal article" date="2019" name="Sci. Rep.">
        <title>Orb-weaving spider Araneus ventricosus genome elucidates the spidroin gene catalogue.</title>
        <authorList>
            <person name="Kono N."/>
            <person name="Nakamura H."/>
            <person name="Ohtoshi R."/>
            <person name="Moran D.A.P."/>
            <person name="Shinohara A."/>
            <person name="Yoshida Y."/>
            <person name="Fujiwara M."/>
            <person name="Mori M."/>
            <person name="Tomita M."/>
            <person name="Arakawa K."/>
        </authorList>
    </citation>
    <scope>NUCLEOTIDE SEQUENCE [LARGE SCALE GENOMIC DNA]</scope>
</reference>
<gene>
    <name evidence="1" type="ORF">AVEN_32530_1</name>
</gene>
<evidence type="ECO:0000313" key="1">
    <source>
        <dbReference type="EMBL" id="GBO33975.1"/>
    </source>
</evidence>
<keyword evidence="2" id="KW-1185">Reference proteome</keyword>
<name>A0A4Y2W962_ARAVE</name>
<sequence length="73" mass="8253">MAAPSRSLHQETTVVHSSDGAVSDRCIREISCEGKKGRVKGRFIRFTLLYDEKSAQHPCVRYKENIGETFPDI</sequence>
<organism evidence="1 2">
    <name type="scientific">Araneus ventricosus</name>
    <name type="common">Orbweaver spider</name>
    <name type="synonym">Epeira ventricosa</name>
    <dbReference type="NCBI Taxonomy" id="182803"/>
    <lineage>
        <taxon>Eukaryota</taxon>
        <taxon>Metazoa</taxon>
        <taxon>Ecdysozoa</taxon>
        <taxon>Arthropoda</taxon>
        <taxon>Chelicerata</taxon>
        <taxon>Arachnida</taxon>
        <taxon>Araneae</taxon>
        <taxon>Araneomorphae</taxon>
        <taxon>Entelegynae</taxon>
        <taxon>Araneoidea</taxon>
        <taxon>Araneidae</taxon>
        <taxon>Araneus</taxon>
    </lineage>
</organism>
<protein>
    <submittedName>
        <fullName evidence="1">Uncharacterized protein</fullName>
    </submittedName>
</protein>
<dbReference type="AlphaFoldDB" id="A0A4Y2W962"/>
<feature type="non-terminal residue" evidence="1">
    <location>
        <position position="73"/>
    </location>
</feature>
<dbReference type="EMBL" id="BGPR01057701">
    <property type="protein sequence ID" value="GBO33975.1"/>
    <property type="molecule type" value="Genomic_DNA"/>
</dbReference>
<dbReference type="Proteomes" id="UP000499080">
    <property type="component" value="Unassembled WGS sequence"/>
</dbReference>
<evidence type="ECO:0000313" key="2">
    <source>
        <dbReference type="Proteomes" id="UP000499080"/>
    </source>
</evidence>
<comment type="caution">
    <text evidence="1">The sequence shown here is derived from an EMBL/GenBank/DDBJ whole genome shotgun (WGS) entry which is preliminary data.</text>
</comment>